<reference evidence="3" key="1">
    <citation type="submission" date="2020-10" db="EMBL/GenBank/DDBJ databases">
        <authorList>
            <person name="Gilroy R."/>
        </authorList>
    </citation>
    <scope>NUCLEOTIDE SEQUENCE</scope>
    <source>
        <strain evidence="3">11167</strain>
    </source>
</reference>
<proteinExistence type="predicted"/>
<sequence length="282" mass="31232">MPTIAFAQLEPSTPVEDICAQAARQGADILLFPEMWNIGYGISEEEPEVWLSRALTLDSAYVEGFRTLARRHEVAILATLLEATDEGARNTALLIDRTGSIVLKYAKVHTCDFAAERHLSPGNGFRTCTLETKAGPVNVGIMICFDREFPESARILMLEGAELILTPNACPMEINRLCQLRSRAYENMLAIATCNYPEGVGECNGASTLFDGIAYSEEGSRDMCVFKAGSGSGLFTASFDLEALRAYRRSEVHGNCYRHPELYGMLIDKKVEEPFIRSDRRV</sequence>
<dbReference type="GO" id="GO:0016811">
    <property type="term" value="F:hydrolase activity, acting on carbon-nitrogen (but not peptide) bonds, in linear amides"/>
    <property type="evidence" value="ECO:0007669"/>
    <property type="project" value="TreeGrafter"/>
</dbReference>
<dbReference type="AlphaFoldDB" id="A0A9D9H9B5"/>
<protein>
    <submittedName>
        <fullName evidence="3">Carbon-nitrogen hydrolase family protein</fullName>
    </submittedName>
</protein>
<evidence type="ECO:0000313" key="4">
    <source>
        <dbReference type="Proteomes" id="UP000823633"/>
    </source>
</evidence>
<dbReference type="InterPro" id="IPR036526">
    <property type="entry name" value="C-N_Hydrolase_sf"/>
</dbReference>
<dbReference type="InterPro" id="IPR003010">
    <property type="entry name" value="C-N_Hydrolase"/>
</dbReference>
<dbReference type="Gene3D" id="3.60.110.10">
    <property type="entry name" value="Carbon-nitrogen hydrolase"/>
    <property type="match status" value="1"/>
</dbReference>
<comment type="caution">
    <text evidence="3">The sequence shown here is derived from an EMBL/GenBank/DDBJ whole genome shotgun (WGS) entry which is preliminary data.</text>
</comment>
<dbReference type="Pfam" id="PF00795">
    <property type="entry name" value="CN_hydrolase"/>
    <property type="match status" value="1"/>
</dbReference>
<accession>A0A9D9H9B5</accession>
<keyword evidence="1 3" id="KW-0378">Hydrolase</keyword>
<dbReference type="Proteomes" id="UP000823633">
    <property type="component" value="Unassembled WGS sequence"/>
</dbReference>
<gene>
    <name evidence="3" type="ORF">IAC42_05005</name>
</gene>
<evidence type="ECO:0000259" key="2">
    <source>
        <dbReference type="PROSITE" id="PS50263"/>
    </source>
</evidence>
<dbReference type="CDD" id="cd07197">
    <property type="entry name" value="nitrilase"/>
    <property type="match status" value="1"/>
</dbReference>
<evidence type="ECO:0000313" key="3">
    <source>
        <dbReference type="EMBL" id="MBO8443101.1"/>
    </source>
</evidence>
<dbReference type="EMBL" id="JADIMU010000030">
    <property type="protein sequence ID" value="MBO8443101.1"/>
    <property type="molecule type" value="Genomic_DNA"/>
</dbReference>
<evidence type="ECO:0000256" key="1">
    <source>
        <dbReference type="ARBA" id="ARBA00022801"/>
    </source>
</evidence>
<dbReference type="PANTHER" id="PTHR43674:SF16">
    <property type="entry name" value="CARBON-NITROGEN FAMILY, PUTATIVE (AFU_ORTHOLOGUE AFUA_5G02350)-RELATED"/>
    <property type="match status" value="1"/>
</dbReference>
<name>A0A9D9H9B5_9SPIR</name>
<dbReference type="PROSITE" id="PS50263">
    <property type="entry name" value="CN_HYDROLASE"/>
    <property type="match status" value="1"/>
</dbReference>
<dbReference type="InterPro" id="IPR050345">
    <property type="entry name" value="Aliph_Amidase/BUP"/>
</dbReference>
<organism evidence="3 4">
    <name type="scientific">Candidatus Aphodenecus pullistercoris</name>
    <dbReference type="NCBI Taxonomy" id="2840669"/>
    <lineage>
        <taxon>Bacteria</taxon>
        <taxon>Pseudomonadati</taxon>
        <taxon>Spirochaetota</taxon>
        <taxon>Spirochaetia</taxon>
        <taxon>Spirochaetales</taxon>
        <taxon>Candidatus Aphodenecus</taxon>
    </lineage>
</organism>
<feature type="domain" description="CN hydrolase" evidence="2">
    <location>
        <begin position="1"/>
        <end position="241"/>
    </location>
</feature>
<reference evidence="3" key="2">
    <citation type="journal article" date="2021" name="PeerJ">
        <title>Extensive microbial diversity within the chicken gut microbiome revealed by metagenomics and culture.</title>
        <authorList>
            <person name="Gilroy R."/>
            <person name="Ravi A."/>
            <person name="Getino M."/>
            <person name="Pursley I."/>
            <person name="Horton D.L."/>
            <person name="Alikhan N.F."/>
            <person name="Baker D."/>
            <person name="Gharbi K."/>
            <person name="Hall N."/>
            <person name="Watson M."/>
            <person name="Adriaenssens E.M."/>
            <person name="Foster-Nyarko E."/>
            <person name="Jarju S."/>
            <person name="Secka A."/>
            <person name="Antonio M."/>
            <person name="Oren A."/>
            <person name="Chaudhuri R.R."/>
            <person name="La Ragione R."/>
            <person name="Hildebrand F."/>
            <person name="Pallen M.J."/>
        </authorList>
    </citation>
    <scope>NUCLEOTIDE SEQUENCE</scope>
    <source>
        <strain evidence="3">11167</strain>
    </source>
</reference>
<dbReference type="SUPFAM" id="SSF56317">
    <property type="entry name" value="Carbon-nitrogen hydrolase"/>
    <property type="match status" value="1"/>
</dbReference>
<dbReference type="PANTHER" id="PTHR43674">
    <property type="entry name" value="NITRILASE C965.09-RELATED"/>
    <property type="match status" value="1"/>
</dbReference>